<dbReference type="GO" id="GO:0005634">
    <property type="term" value="C:nucleus"/>
    <property type="evidence" value="ECO:0000318"/>
    <property type="project" value="GO_Central"/>
</dbReference>
<dbReference type="InterPro" id="IPR036647">
    <property type="entry name" value="GTF2I-like_rpt_sf"/>
</dbReference>
<dbReference type="PANTHER" id="PTHR46304">
    <property type="entry name" value="GENERAL TRANSCRIPTION FACTOR II-I REPEAT DOMAIN-CONTAINING PROTEIN 1"/>
    <property type="match status" value="1"/>
</dbReference>
<dbReference type="CTD" id="398320"/>
<dbReference type="InterPro" id="IPR004212">
    <property type="entry name" value="GTF2I"/>
</dbReference>
<comment type="subcellular location">
    <subcellularLocation>
        <location evidence="1">Nucleus</location>
    </subcellularLocation>
</comment>
<dbReference type="Proteomes" id="UP000186698">
    <property type="component" value="Chromosome 2S"/>
</dbReference>
<dbReference type="PANTHER" id="PTHR46304:SF1">
    <property type="entry name" value="GENERAL TRANSCRIPTION FACTOR II-I REPEAT DOMAIN-CONTAINING PROTEIN 1"/>
    <property type="match status" value="1"/>
</dbReference>
<protein>
    <submittedName>
        <fullName evidence="9">General transcription factor II-I repeat domain-containing protein 1 isoform X1</fullName>
    </submittedName>
</protein>
<keyword evidence="5" id="KW-0804">Transcription</keyword>
<evidence type="ECO:0000256" key="3">
    <source>
        <dbReference type="ARBA" id="ARBA00023015"/>
    </source>
</evidence>
<evidence type="ECO:0000256" key="4">
    <source>
        <dbReference type="ARBA" id="ARBA00023125"/>
    </source>
</evidence>
<dbReference type="Pfam" id="PF02946">
    <property type="entry name" value="GTF2I"/>
    <property type="match status" value="5"/>
</dbReference>
<keyword evidence="2" id="KW-0677">Repeat</keyword>
<organism evidence="8 9">
    <name type="scientific">Xenopus laevis</name>
    <name type="common">African clawed frog</name>
    <dbReference type="NCBI Taxonomy" id="8355"/>
    <lineage>
        <taxon>Eukaryota</taxon>
        <taxon>Metazoa</taxon>
        <taxon>Chordata</taxon>
        <taxon>Craniata</taxon>
        <taxon>Vertebrata</taxon>
        <taxon>Euteleostomi</taxon>
        <taxon>Amphibia</taxon>
        <taxon>Batrachia</taxon>
        <taxon>Anura</taxon>
        <taxon>Pipoidea</taxon>
        <taxon>Pipidae</taxon>
        <taxon>Xenopodinae</taxon>
        <taxon>Xenopus</taxon>
        <taxon>Xenopus</taxon>
    </lineage>
</organism>
<dbReference type="SUPFAM" id="SSF117773">
    <property type="entry name" value="GTF2I-like repeat"/>
    <property type="match status" value="5"/>
</dbReference>
<keyword evidence="6" id="KW-0539">Nucleus</keyword>
<evidence type="ECO:0000313" key="10">
    <source>
        <dbReference type="Xenbase" id="XB-GENE-5857419"/>
    </source>
</evidence>
<dbReference type="OrthoDB" id="9876044at2759"/>
<keyword evidence="4" id="KW-0238">DNA-binding</keyword>
<dbReference type="GeneID" id="398320"/>
<dbReference type="AlphaFoldDB" id="A0A8J0UI59"/>
<dbReference type="Gene3D" id="3.90.1460.10">
    <property type="entry name" value="GTF2I-like"/>
    <property type="match status" value="5"/>
</dbReference>
<keyword evidence="8" id="KW-1185">Reference proteome</keyword>
<dbReference type="GO" id="GO:0003700">
    <property type="term" value="F:DNA-binding transcription factor activity"/>
    <property type="evidence" value="ECO:0000318"/>
    <property type="project" value="GO_Central"/>
</dbReference>
<feature type="region of interest" description="Disordered" evidence="7">
    <location>
        <begin position="924"/>
        <end position="969"/>
    </location>
</feature>
<dbReference type="GO" id="GO:0003677">
    <property type="term" value="F:DNA binding"/>
    <property type="evidence" value="ECO:0007669"/>
    <property type="project" value="UniProtKB-KW"/>
</dbReference>
<dbReference type="PIRSF" id="PIRSF016441">
    <property type="entry name" value="TF_II-I"/>
    <property type="match status" value="1"/>
</dbReference>
<evidence type="ECO:0000256" key="5">
    <source>
        <dbReference type="ARBA" id="ARBA00023163"/>
    </source>
</evidence>
<dbReference type="InterPro" id="IPR016659">
    <property type="entry name" value="TF_II-I"/>
</dbReference>
<dbReference type="RefSeq" id="XP_018103615.1">
    <property type="nucleotide sequence ID" value="XM_018248126.2"/>
</dbReference>
<feature type="region of interest" description="Disordered" evidence="7">
    <location>
        <begin position="469"/>
        <end position="488"/>
    </location>
</feature>
<evidence type="ECO:0000313" key="8">
    <source>
        <dbReference type="Proteomes" id="UP000186698"/>
    </source>
</evidence>
<reference evidence="8" key="1">
    <citation type="submission" date="2024-06" db="UniProtKB">
        <authorList>
            <consortium name="RefSeq"/>
        </authorList>
    </citation>
    <scope>NUCLEOTIDE SEQUENCE [LARGE SCALE GENOMIC DNA]</scope>
    <source>
        <strain evidence="8">J_2021</strain>
    </source>
</reference>
<dbReference type="GO" id="GO:0006366">
    <property type="term" value="P:transcription by RNA polymerase II"/>
    <property type="evidence" value="ECO:0007669"/>
    <property type="project" value="InterPro"/>
</dbReference>
<gene>
    <name evidence="9 10" type="primary">gtf2ird1.S</name>
    <name evidence="9" type="synonym">BEN</name>
    <name evidence="9" type="synonym">cream1</name>
    <name evidence="9" type="synonym">gtf2ird1</name>
    <name evidence="9" type="synonym">gtf3</name>
    <name evidence="9" type="synonym">mustrd1</name>
    <name evidence="9" type="synonym">rbap2</name>
    <name evidence="9" type="synonym">wbs</name>
    <name evidence="9" type="synonym">wbscr11</name>
    <name evidence="9" type="synonym">wbscr12</name>
    <name evidence="9" type="synonym">XBEN</name>
    <name evidence="9" type="synonym">XWBSCR11</name>
</gene>
<sequence>MQSCNEKNMALAGKQYEGSLNNSRPNLWPSSIPGGKNEIITSLVTALDSMCTALSKLNTEVACIALHEESAFVVGTEKGRCFLNSRKELQADFQRFCIGAHKKDQENEVKRRNRDGIQNIQHVPLGPTSDIYLLRKMVEEIFEVLYSEALGKSNIVPVPYEKVMKEPGSVVVLGLPDGISFRKPAEYDLKSLMLILKHSHNIRFKLRIPTEESIREPKSCSELNSPPTSATKVIPETSQCHRLPIQEHPSSASNFPYSVSQPNQISLEPKQEVHSNMLGTNAVNQMLVQRPSAENNHDFSDCCGQQSPVAGSSLRQNVLASKHLLFSIVHDKTDKWDSFLRETEDINILRECVQILFNSRYAGALGLDHMVPVPYRKIACHPEAVEINGFPDKIPFKRPCTYGVPKLKRILEERHNIHFTIKSMFDQRIFDGTTFTKETTKSDSSSLGEEACSENQKAAALDMLGFPTGSRSEKSSISDECEPGTSSETTGVKLIKLEAEDPDIMQIAVPGTSSETSGVKLIKLESEDPDLIQITVPGTSNETSGVKPKLESEDPDLIQIAVPDRLAECVKNHLAPEDPSYVLDTGKVCDDRPCGGLRNENKHLDGIGDIIRQLRKHVENLFNRKYAKAIGASGPVKVPYAKFLMYPEDLFVLGLPEGVAFRRPNCFGITKLRRILEYSDGIQFVVKRPELISEGLEDCVVGSPGTLGFNDKSNEVILDETNTRPSFQESFDARLSRIDIANTLREQVQVLFNKKYGEALGIKYPVQVPYKRIKNNPGSVIIEGLPPGIPFRKPCTFGSQNLERILAVADKIRFTVTRPFQGLIPRPDDEDANRLGEKVILREQVKELFNEKYGKALGLDQPALIPYKLIRDNPDAVEVRGMPNDIPFRNPNSYDLHRLENILKAQDQIQMVVIKQLEPFPEICSEPPKIKNGNTGPKRKRKRVSEGNSISSASSNCSSSSSSSSNMDPISSAHHVSLVQWPMYMLDYGGLNMQLPGPINY</sequence>
<evidence type="ECO:0000313" key="9">
    <source>
        <dbReference type="RefSeq" id="XP_018103615.1"/>
    </source>
</evidence>
<name>A0A8J0UI59_XENLA</name>
<dbReference type="Xenbase" id="XB-GENE-5857419">
    <property type="gene designation" value="gtf2ird1.S"/>
</dbReference>
<evidence type="ECO:0000256" key="6">
    <source>
        <dbReference type="ARBA" id="ARBA00023242"/>
    </source>
</evidence>
<feature type="compositionally biased region" description="Low complexity" evidence="7">
    <location>
        <begin position="946"/>
        <end position="969"/>
    </location>
</feature>
<reference evidence="9" key="2">
    <citation type="submission" date="2025-08" db="UniProtKB">
        <authorList>
            <consortium name="RefSeq"/>
        </authorList>
    </citation>
    <scope>IDENTIFICATION</scope>
    <source>
        <strain evidence="9">J_2021</strain>
        <tissue evidence="9">Erythrocytes</tissue>
    </source>
</reference>
<proteinExistence type="predicted"/>
<keyword evidence="3" id="KW-0805">Transcription regulation</keyword>
<accession>A0A8J0UI59</accession>
<dbReference type="AGR" id="Xenbase:XB-GENE-5857419"/>
<evidence type="ECO:0000256" key="1">
    <source>
        <dbReference type="ARBA" id="ARBA00004123"/>
    </source>
</evidence>
<evidence type="ECO:0000256" key="2">
    <source>
        <dbReference type="ARBA" id="ARBA00022737"/>
    </source>
</evidence>
<evidence type="ECO:0000256" key="7">
    <source>
        <dbReference type="SAM" id="MobiDB-lite"/>
    </source>
</evidence>
<dbReference type="PROSITE" id="PS51139">
    <property type="entry name" value="GTF2I"/>
    <property type="match status" value="5"/>
</dbReference>